<evidence type="ECO:0000256" key="6">
    <source>
        <dbReference type="ARBA" id="ARBA00023136"/>
    </source>
</evidence>
<dbReference type="PANTHER" id="PTHR28005">
    <property type="entry name" value="AUTOPHAGY-RELATED PROTEIN 17"/>
    <property type="match status" value="1"/>
</dbReference>
<dbReference type="GO" id="GO:0034045">
    <property type="term" value="C:phagophore assembly site membrane"/>
    <property type="evidence" value="ECO:0007669"/>
    <property type="project" value="UniProtKB-SubCell"/>
</dbReference>
<sequence>MQNAETAGPSTSGDGHLMRDAKLLAANYEKCIALRILLQDISATMSMRIQAIESSLGVSEVALEAQDAAVLNMVQAHEQVEEELNAIFAVLQHHRVDPALISGEAKKTLFDFIDADTVMDLQRQAKTHIHRLVDSRRRNADSVNALRSTVLFYQGLDFNKMVPRSAPEHSVWEALGDVCQSVQEEVYELKLRHTSLQEMCRSNISDAQRNMDESSAMVQSSTAAVHQLTELYDVALMYFVDMEQCDRRVLHTFSTMHDVSQMYDVALVECHALLDELSNLLRFYQRFVGAYVALPLEMQRRREYDATTRRMVAELQERLTALEATERQHRSAFADEHAQFLPASLCPSIKDAPYRPTLVMDPPPSSHECNQG</sequence>
<dbReference type="GO" id="GO:0034727">
    <property type="term" value="P:piecemeal microautophagy of the nucleus"/>
    <property type="evidence" value="ECO:0007669"/>
    <property type="project" value="TreeGrafter"/>
</dbReference>
<dbReference type="EMBL" id="KI913963">
    <property type="protein sequence ID" value="ETW01239.1"/>
    <property type="molecule type" value="Genomic_DNA"/>
</dbReference>
<dbReference type="VEuPathDB" id="FungiDB:H310_06824"/>
<gene>
    <name evidence="8" type="ORF">H310_06824</name>
</gene>
<keyword evidence="5" id="KW-0072">Autophagy</keyword>
<dbReference type="OrthoDB" id="1937984at2759"/>
<evidence type="ECO:0000313" key="8">
    <source>
        <dbReference type="EMBL" id="ETW01239.1"/>
    </source>
</evidence>
<evidence type="ECO:0000256" key="5">
    <source>
        <dbReference type="ARBA" id="ARBA00023006"/>
    </source>
</evidence>
<reference evidence="8" key="1">
    <citation type="submission" date="2013-12" db="EMBL/GenBank/DDBJ databases">
        <title>The Genome Sequence of Aphanomyces invadans NJM9701.</title>
        <authorList>
            <consortium name="The Broad Institute Genomics Platform"/>
            <person name="Russ C."/>
            <person name="Tyler B."/>
            <person name="van West P."/>
            <person name="Dieguez-Uribeondo J."/>
            <person name="Young S.K."/>
            <person name="Zeng Q."/>
            <person name="Gargeya S."/>
            <person name="Fitzgerald M."/>
            <person name="Abouelleil A."/>
            <person name="Alvarado L."/>
            <person name="Chapman S.B."/>
            <person name="Gainer-Dewar J."/>
            <person name="Goldberg J."/>
            <person name="Griggs A."/>
            <person name="Gujja S."/>
            <person name="Hansen M."/>
            <person name="Howarth C."/>
            <person name="Imamovic A."/>
            <person name="Ireland A."/>
            <person name="Larimer J."/>
            <person name="McCowan C."/>
            <person name="Murphy C."/>
            <person name="Pearson M."/>
            <person name="Poon T.W."/>
            <person name="Priest M."/>
            <person name="Roberts A."/>
            <person name="Saif S."/>
            <person name="Shea T."/>
            <person name="Sykes S."/>
            <person name="Wortman J."/>
            <person name="Nusbaum C."/>
            <person name="Birren B."/>
        </authorList>
    </citation>
    <scope>NUCLEOTIDE SEQUENCE [LARGE SCALE GENOMIC DNA]</scope>
    <source>
        <strain evidence="8">NJM9701</strain>
    </source>
</reference>
<evidence type="ECO:0000256" key="4">
    <source>
        <dbReference type="ARBA" id="ARBA00022490"/>
    </source>
</evidence>
<dbReference type="GeneID" id="20083874"/>
<keyword evidence="4" id="KW-0963">Cytoplasm</keyword>
<organism evidence="8">
    <name type="scientific">Aphanomyces invadans</name>
    <dbReference type="NCBI Taxonomy" id="157072"/>
    <lineage>
        <taxon>Eukaryota</taxon>
        <taxon>Sar</taxon>
        <taxon>Stramenopiles</taxon>
        <taxon>Oomycota</taxon>
        <taxon>Saprolegniomycetes</taxon>
        <taxon>Saprolegniales</taxon>
        <taxon>Verrucalvaceae</taxon>
        <taxon>Aphanomyces</taxon>
    </lineage>
</organism>
<dbReference type="GO" id="GO:1990316">
    <property type="term" value="C:Atg1/ULK1 kinase complex"/>
    <property type="evidence" value="ECO:0007669"/>
    <property type="project" value="TreeGrafter"/>
</dbReference>
<proteinExistence type="inferred from homology"/>
<feature type="domain" description="Autophagy protein ATG17-like" evidence="7">
    <location>
        <begin position="70"/>
        <end position="341"/>
    </location>
</feature>
<dbReference type="PANTHER" id="PTHR28005:SF1">
    <property type="entry name" value="AUTOPHAGY-RELATED PROTEIN 17"/>
    <property type="match status" value="1"/>
</dbReference>
<dbReference type="AlphaFoldDB" id="A0A024U4R2"/>
<dbReference type="InterPro" id="IPR045326">
    <property type="entry name" value="ATG17-like_dom"/>
</dbReference>
<keyword evidence="6" id="KW-0472">Membrane</keyword>
<evidence type="ECO:0000256" key="1">
    <source>
        <dbReference type="ARBA" id="ARBA00004496"/>
    </source>
</evidence>
<dbReference type="GO" id="GO:0000422">
    <property type="term" value="P:autophagy of mitochondrion"/>
    <property type="evidence" value="ECO:0007669"/>
    <property type="project" value="TreeGrafter"/>
</dbReference>
<evidence type="ECO:0000256" key="3">
    <source>
        <dbReference type="ARBA" id="ARBA00006259"/>
    </source>
</evidence>
<dbReference type="GO" id="GO:0060090">
    <property type="term" value="F:molecular adaptor activity"/>
    <property type="evidence" value="ECO:0007669"/>
    <property type="project" value="TreeGrafter"/>
</dbReference>
<evidence type="ECO:0000256" key="2">
    <source>
        <dbReference type="ARBA" id="ARBA00004623"/>
    </source>
</evidence>
<comment type="subcellular location">
    <subcellularLocation>
        <location evidence="1">Cytoplasm</location>
    </subcellularLocation>
    <subcellularLocation>
        <location evidence="2">Preautophagosomal structure membrane</location>
        <topology evidence="2">Peripheral membrane protein</topology>
    </subcellularLocation>
</comment>
<dbReference type="RefSeq" id="XP_008870237.1">
    <property type="nucleotide sequence ID" value="XM_008872015.1"/>
</dbReference>
<evidence type="ECO:0000259" key="7">
    <source>
        <dbReference type="Pfam" id="PF04108"/>
    </source>
</evidence>
<dbReference type="InterPro" id="IPR007240">
    <property type="entry name" value="Atg17"/>
</dbReference>
<name>A0A024U4R2_9STRA</name>
<dbReference type="Pfam" id="PF04108">
    <property type="entry name" value="ATG17_like"/>
    <property type="match status" value="1"/>
</dbReference>
<accession>A0A024U4R2</accession>
<dbReference type="GO" id="GO:0000045">
    <property type="term" value="P:autophagosome assembly"/>
    <property type="evidence" value="ECO:0007669"/>
    <property type="project" value="TreeGrafter"/>
</dbReference>
<comment type="similarity">
    <text evidence="3">Belongs to the ATG17 family.</text>
</comment>
<dbReference type="GO" id="GO:0030295">
    <property type="term" value="F:protein kinase activator activity"/>
    <property type="evidence" value="ECO:0007669"/>
    <property type="project" value="TreeGrafter"/>
</dbReference>
<protein>
    <recommendedName>
        <fullName evidence="7">Autophagy protein ATG17-like domain-containing protein</fullName>
    </recommendedName>
</protein>